<proteinExistence type="predicted"/>
<dbReference type="GO" id="GO:0006979">
    <property type="term" value="P:response to oxidative stress"/>
    <property type="evidence" value="ECO:0007669"/>
    <property type="project" value="InterPro"/>
</dbReference>
<reference evidence="3 4" key="1">
    <citation type="submission" date="2018-09" db="EMBL/GenBank/DDBJ databases">
        <title>Genomic Encyclopedia of Archaeal and Bacterial Type Strains, Phase II (KMG-II): from individual species to whole genera.</title>
        <authorList>
            <person name="Goeker M."/>
        </authorList>
    </citation>
    <scope>NUCLEOTIDE SEQUENCE [LARGE SCALE GENOMIC DNA]</scope>
    <source>
        <strain evidence="3 4">DSM 13151</strain>
    </source>
</reference>
<dbReference type="GO" id="GO:0004601">
    <property type="term" value="F:peroxidase activity"/>
    <property type="evidence" value="ECO:0007669"/>
    <property type="project" value="InterPro"/>
</dbReference>
<evidence type="ECO:0000313" key="4">
    <source>
        <dbReference type="Proteomes" id="UP000283805"/>
    </source>
</evidence>
<dbReference type="InterPro" id="IPR016161">
    <property type="entry name" value="Ald_DH/histidinol_DH"/>
</dbReference>
<dbReference type="GO" id="GO:0020037">
    <property type="term" value="F:heme binding"/>
    <property type="evidence" value="ECO:0007669"/>
    <property type="project" value="InterPro"/>
</dbReference>
<evidence type="ECO:0000259" key="2">
    <source>
        <dbReference type="PROSITE" id="PS50873"/>
    </source>
</evidence>
<dbReference type="InterPro" id="IPR015590">
    <property type="entry name" value="Aldehyde_DH_dom"/>
</dbReference>
<evidence type="ECO:0000313" key="3">
    <source>
        <dbReference type="EMBL" id="RKD85919.1"/>
    </source>
</evidence>
<feature type="compositionally biased region" description="Acidic residues" evidence="1">
    <location>
        <begin position="453"/>
        <end position="463"/>
    </location>
</feature>
<dbReference type="EMBL" id="RAPO01000011">
    <property type="protein sequence ID" value="RKD85919.1"/>
    <property type="molecule type" value="Genomic_DNA"/>
</dbReference>
<dbReference type="Proteomes" id="UP000283805">
    <property type="component" value="Unassembled WGS sequence"/>
</dbReference>
<feature type="domain" description="Plant heme peroxidase family profile" evidence="2">
    <location>
        <begin position="189"/>
        <end position="473"/>
    </location>
</feature>
<accession>A0A3R7HUX5</accession>
<dbReference type="PROSITE" id="PS50873">
    <property type="entry name" value="PEROXIDASE_4"/>
    <property type="match status" value="1"/>
</dbReference>
<sequence>MTTNASQVGSTSAVDSCLERARTAMNEIADYDQEEVDELIQAIAWAIYEEDRAREISEMAVRDTGFGNVEDKITKKRRKTAGTLDDLRGEPSVGVVERNEETGITEIAKPVGVVGAVVPSTNPGATPANLAMMALKGRNAIVVSPSPAGYSTAELVVEYIRDELEKVGAPRDLVQLLPGPVEKEKTYELMDRCDLLQVTGSASNVHRGERSGTPNYCVGEGNVVSIVDATADLEAAADRIAKSKTFDYATSCSSDNSAVIVELVYDDAIAALEAQGGYLCDAEERERLEKTMFPDGHGSLSGEVTAQPPDEIAVAADLPPEARDADFFMVEGQGIGEEYPLSGEKLSVVLTLYEAADFDAALETTSDILAFEGSGHSCGLHTTDDDHRERIGHEINVARLLINQPQCFGNGGSFDNGLNFTLSMGAGIWGSNQTDENIDYTHFLNTTTVAETVEPDEPSEEELFGSYHEKYGH</sequence>
<name>A0A3R7HUX5_9EURY</name>
<dbReference type="RefSeq" id="WP_120246955.1">
    <property type="nucleotide sequence ID" value="NZ_RAPO01000011.1"/>
</dbReference>
<dbReference type="Pfam" id="PF00171">
    <property type="entry name" value="Aldedh"/>
    <property type="match status" value="1"/>
</dbReference>
<gene>
    <name evidence="3" type="ORF">ATJ93_4691</name>
</gene>
<dbReference type="InterPro" id="IPR002016">
    <property type="entry name" value="Haem_peroxidase"/>
</dbReference>
<dbReference type="NCBIfam" id="NF047625">
    <property type="entry name" value="AcylSulfactDhSauS"/>
    <property type="match status" value="1"/>
</dbReference>
<dbReference type="OrthoDB" id="275498at2157"/>
<feature type="region of interest" description="Disordered" evidence="1">
    <location>
        <begin position="452"/>
        <end position="473"/>
    </location>
</feature>
<dbReference type="InterPro" id="IPR016162">
    <property type="entry name" value="Ald_DH_N"/>
</dbReference>
<dbReference type="PANTHER" id="PTHR11699">
    <property type="entry name" value="ALDEHYDE DEHYDROGENASE-RELATED"/>
    <property type="match status" value="1"/>
</dbReference>
<dbReference type="AlphaFoldDB" id="A0A3R7HUX5"/>
<keyword evidence="4" id="KW-1185">Reference proteome</keyword>
<dbReference type="Gene3D" id="3.40.605.10">
    <property type="entry name" value="Aldehyde Dehydrogenase, Chain A, domain 1"/>
    <property type="match status" value="1"/>
</dbReference>
<organism evidence="3 4">
    <name type="scientific">Halopiger aswanensis</name>
    <dbReference type="NCBI Taxonomy" id="148449"/>
    <lineage>
        <taxon>Archaea</taxon>
        <taxon>Methanobacteriati</taxon>
        <taxon>Methanobacteriota</taxon>
        <taxon>Stenosarchaea group</taxon>
        <taxon>Halobacteria</taxon>
        <taxon>Halobacteriales</taxon>
        <taxon>Natrialbaceae</taxon>
        <taxon>Halopiger</taxon>
    </lineage>
</organism>
<dbReference type="SUPFAM" id="SSF53720">
    <property type="entry name" value="ALDH-like"/>
    <property type="match status" value="1"/>
</dbReference>
<dbReference type="Gene3D" id="3.40.309.10">
    <property type="entry name" value="Aldehyde Dehydrogenase, Chain A, domain 2"/>
    <property type="match status" value="1"/>
</dbReference>
<comment type="caution">
    <text evidence="3">The sequence shown here is derived from an EMBL/GenBank/DDBJ whole genome shotgun (WGS) entry which is preliminary data.</text>
</comment>
<protein>
    <submittedName>
        <fullName evidence="3">Sulfoacetaldehyde dehydrogenase</fullName>
    </submittedName>
</protein>
<evidence type="ECO:0000256" key="1">
    <source>
        <dbReference type="SAM" id="MobiDB-lite"/>
    </source>
</evidence>
<dbReference type="InterPro" id="IPR016163">
    <property type="entry name" value="Ald_DH_C"/>
</dbReference>
<dbReference type="GO" id="GO:0016620">
    <property type="term" value="F:oxidoreductase activity, acting on the aldehyde or oxo group of donors, NAD or NADP as acceptor"/>
    <property type="evidence" value="ECO:0007669"/>
    <property type="project" value="InterPro"/>
</dbReference>